<dbReference type="RefSeq" id="XP_064660411.1">
    <property type="nucleotide sequence ID" value="XM_064801781.1"/>
</dbReference>
<proteinExistence type="predicted"/>
<feature type="compositionally biased region" description="Basic and acidic residues" evidence="1">
    <location>
        <begin position="152"/>
        <end position="163"/>
    </location>
</feature>
<protein>
    <submittedName>
        <fullName evidence="2">Uncharacterized protein</fullName>
    </submittedName>
</protein>
<sequence length="178" mass="18813">MSNSLARQYPDLVSTWQGALAGSLLCQSTIGHSILLQAYKAFFVKSDLYHGLNTHVVGVGHALDYLLKLTVIAAGGGVAVGTSEKTAEGEVVDLKEQPKVDAAQMKASIKDRKPCDCSHNGYGPGLGKSLLRIPQSEPAVHHAHGLVNGPDGHSDDDRQKAEGSRAAPVRPGQLEDLN</sequence>
<dbReference type="EMBL" id="JAVRRT010000006">
    <property type="protein sequence ID" value="KAK5171383.1"/>
    <property type="molecule type" value="Genomic_DNA"/>
</dbReference>
<comment type="caution">
    <text evidence="2">The sequence shown here is derived from an EMBL/GenBank/DDBJ whole genome shotgun (WGS) entry which is preliminary data.</text>
</comment>
<keyword evidence="3" id="KW-1185">Reference proteome</keyword>
<gene>
    <name evidence="2" type="ORF">LTR77_004527</name>
</gene>
<evidence type="ECO:0000313" key="3">
    <source>
        <dbReference type="Proteomes" id="UP001337655"/>
    </source>
</evidence>
<dbReference type="Proteomes" id="UP001337655">
    <property type="component" value="Unassembled WGS sequence"/>
</dbReference>
<reference evidence="2 3" key="1">
    <citation type="submission" date="2023-08" db="EMBL/GenBank/DDBJ databases">
        <title>Black Yeasts Isolated from many extreme environments.</title>
        <authorList>
            <person name="Coleine C."/>
            <person name="Stajich J.E."/>
            <person name="Selbmann L."/>
        </authorList>
    </citation>
    <scope>NUCLEOTIDE SEQUENCE [LARGE SCALE GENOMIC DNA]</scope>
    <source>
        <strain evidence="2 3">CCFEE 5935</strain>
    </source>
</reference>
<feature type="region of interest" description="Disordered" evidence="1">
    <location>
        <begin position="137"/>
        <end position="178"/>
    </location>
</feature>
<accession>A0AAV9PGY1</accession>
<evidence type="ECO:0000256" key="1">
    <source>
        <dbReference type="SAM" id="MobiDB-lite"/>
    </source>
</evidence>
<organism evidence="2 3">
    <name type="scientific">Saxophila tyrrhenica</name>
    <dbReference type="NCBI Taxonomy" id="1690608"/>
    <lineage>
        <taxon>Eukaryota</taxon>
        <taxon>Fungi</taxon>
        <taxon>Dikarya</taxon>
        <taxon>Ascomycota</taxon>
        <taxon>Pezizomycotina</taxon>
        <taxon>Dothideomycetes</taxon>
        <taxon>Dothideomycetidae</taxon>
        <taxon>Mycosphaerellales</taxon>
        <taxon>Extremaceae</taxon>
        <taxon>Saxophila</taxon>
    </lineage>
</organism>
<evidence type="ECO:0000313" key="2">
    <source>
        <dbReference type="EMBL" id="KAK5171383.1"/>
    </source>
</evidence>
<dbReference type="GeneID" id="89925873"/>
<dbReference type="AlphaFoldDB" id="A0AAV9PGY1"/>
<name>A0AAV9PGY1_9PEZI</name>